<organism evidence="6 7">
    <name type="scientific">Sphaerotilus mobilis</name>
    <dbReference type="NCBI Taxonomy" id="47994"/>
    <lineage>
        <taxon>Bacteria</taxon>
        <taxon>Pseudomonadati</taxon>
        <taxon>Pseudomonadota</taxon>
        <taxon>Betaproteobacteria</taxon>
        <taxon>Burkholderiales</taxon>
        <taxon>Sphaerotilaceae</taxon>
        <taxon>Sphaerotilus</taxon>
    </lineage>
</organism>
<evidence type="ECO:0000256" key="3">
    <source>
        <dbReference type="ARBA" id="ARBA00022827"/>
    </source>
</evidence>
<keyword evidence="2" id="KW-0285">Flavoprotein</keyword>
<proteinExistence type="predicted"/>
<dbReference type="GO" id="GO:0016491">
    <property type="term" value="F:oxidoreductase activity"/>
    <property type="evidence" value="ECO:0007669"/>
    <property type="project" value="UniProtKB-KW"/>
</dbReference>
<dbReference type="OrthoDB" id="9813348at2"/>
<keyword evidence="7" id="KW-1185">Reference proteome</keyword>
<dbReference type="RefSeq" id="WP_130480148.1">
    <property type="nucleotide sequence ID" value="NZ_SGWV01000007.1"/>
</dbReference>
<evidence type="ECO:0000256" key="2">
    <source>
        <dbReference type="ARBA" id="ARBA00022630"/>
    </source>
</evidence>
<dbReference type="InterPro" id="IPR003953">
    <property type="entry name" value="FAD-dep_OxRdtase_2_FAD-bd"/>
</dbReference>
<dbReference type="SUPFAM" id="SSF51905">
    <property type="entry name" value="FAD/NAD(P)-binding domain"/>
    <property type="match status" value="1"/>
</dbReference>
<dbReference type="PRINTS" id="PR00411">
    <property type="entry name" value="PNDRDTASEI"/>
</dbReference>
<reference evidence="6 7" key="1">
    <citation type="submission" date="2019-02" db="EMBL/GenBank/DDBJ databases">
        <title>Genomic Encyclopedia of Type Strains, Phase IV (KMG-IV): sequencing the most valuable type-strain genomes for metagenomic binning, comparative biology and taxonomic classification.</title>
        <authorList>
            <person name="Goeker M."/>
        </authorList>
    </citation>
    <scope>NUCLEOTIDE SEQUENCE [LARGE SCALE GENOMIC DNA]</scope>
    <source>
        <strain evidence="6 7">DSM 10617</strain>
    </source>
</reference>
<keyword evidence="4" id="KW-0560">Oxidoreductase</keyword>
<dbReference type="InterPro" id="IPR050315">
    <property type="entry name" value="FAD-oxidoreductase_2"/>
</dbReference>
<comment type="cofactor">
    <cofactor evidence="1">
        <name>FAD</name>
        <dbReference type="ChEBI" id="CHEBI:57692"/>
    </cofactor>
</comment>
<dbReference type="PANTHER" id="PTHR43400">
    <property type="entry name" value="FUMARATE REDUCTASE"/>
    <property type="match status" value="1"/>
</dbReference>
<gene>
    <name evidence="6" type="ORF">EV685_0213</name>
</gene>
<name>A0A4Q7LW56_9BURK</name>
<dbReference type="InterPro" id="IPR036188">
    <property type="entry name" value="FAD/NAD-bd_sf"/>
</dbReference>
<dbReference type="Gene3D" id="3.90.700.10">
    <property type="entry name" value="Succinate dehydrogenase/fumarate reductase flavoprotein, catalytic domain"/>
    <property type="match status" value="1"/>
</dbReference>
<evidence type="ECO:0000313" key="6">
    <source>
        <dbReference type="EMBL" id="RZS57939.1"/>
    </source>
</evidence>
<dbReference type="Gene3D" id="3.50.50.60">
    <property type="entry name" value="FAD/NAD(P)-binding domain"/>
    <property type="match status" value="3"/>
</dbReference>
<dbReference type="AlphaFoldDB" id="A0A4Q7LW56"/>
<dbReference type="PANTHER" id="PTHR43400:SF10">
    <property type="entry name" value="3-OXOSTEROID 1-DEHYDROGENASE"/>
    <property type="match status" value="1"/>
</dbReference>
<sequence>MNQARANAALPARCDLVVIGSGAGGLSAAVTAAHLGLSVVVIEKEPLFGGTTAWSGGWMWVPRNPLARAAGIVEDLDGPRTYLRHILGDRGDAARIEAFLAHAPDMVQFHLDHSALRFIDGNHIPDFHGGVPGALDGGRSVCAAPFDAAQLGRALMARLRPPRDILSWLGMSIGSDLRHFMRANRSWDAFAYVSRRLLRHALDHLTHGQGRLRMGGNALVAALLASAKAAGVALLHSHAASALLRDERGRVSGVIVQTPDGHAHRVEATRGVVLASGGFAHDDVRKAALFKHAPTGREHPSAAAPGSTGDGLRMAESIGARIDTRMAHAGAWAPVSLLPRSTGTLDAFVHLVDRGKPGLIAVDASGRRFANEAGSYHSVMRGLFDRLGEHSAQPGQPLQAWLICDHRFQRRYGLGHSKPWPFPLAPWLHSGYLQRADSLTALARRCGIDAQGLVAEVAGYNVHARHGHDPAWGRGSSAYERLQGDAEHAGPNPCVAPIEHGPFYALRIVPGSLGTFAGLRADAHARVLDTQGDVVPGLYTAGNDMASLMGGHYPSGGITLGPAMTFGYVLAHHAAGRALPMPMPMPMSDAMPPSTS</sequence>
<keyword evidence="3" id="KW-0274">FAD</keyword>
<comment type="caution">
    <text evidence="6">The sequence shown here is derived from an EMBL/GenBank/DDBJ whole genome shotgun (WGS) entry which is preliminary data.</text>
</comment>
<evidence type="ECO:0000313" key="7">
    <source>
        <dbReference type="Proteomes" id="UP000293433"/>
    </source>
</evidence>
<dbReference type="EMBL" id="SGWV01000007">
    <property type="protein sequence ID" value="RZS57939.1"/>
    <property type="molecule type" value="Genomic_DNA"/>
</dbReference>
<accession>A0A4Q7LW56</accession>
<evidence type="ECO:0000256" key="4">
    <source>
        <dbReference type="ARBA" id="ARBA00023002"/>
    </source>
</evidence>
<dbReference type="Pfam" id="PF00890">
    <property type="entry name" value="FAD_binding_2"/>
    <property type="match status" value="1"/>
</dbReference>
<protein>
    <submittedName>
        <fullName evidence="6">Succinate dehydrogenase/fumarate reductase flavoprotein subunit</fullName>
    </submittedName>
</protein>
<dbReference type="GO" id="GO:0008202">
    <property type="term" value="P:steroid metabolic process"/>
    <property type="evidence" value="ECO:0007669"/>
    <property type="project" value="UniProtKB-ARBA"/>
</dbReference>
<dbReference type="Proteomes" id="UP000293433">
    <property type="component" value="Unassembled WGS sequence"/>
</dbReference>
<dbReference type="SUPFAM" id="SSF56425">
    <property type="entry name" value="Succinate dehydrogenase/fumarate reductase flavoprotein, catalytic domain"/>
    <property type="match status" value="1"/>
</dbReference>
<dbReference type="NCBIfam" id="NF004789">
    <property type="entry name" value="PRK06134.1"/>
    <property type="match status" value="1"/>
</dbReference>
<evidence type="ECO:0000259" key="5">
    <source>
        <dbReference type="Pfam" id="PF00890"/>
    </source>
</evidence>
<dbReference type="InterPro" id="IPR027477">
    <property type="entry name" value="Succ_DH/fumarate_Rdtase_cat_sf"/>
</dbReference>
<evidence type="ECO:0000256" key="1">
    <source>
        <dbReference type="ARBA" id="ARBA00001974"/>
    </source>
</evidence>
<feature type="domain" description="FAD-dependent oxidoreductase 2 FAD-binding" evidence="5">
    <location>
        <begin position="15"/>
        <end position="560"/>
    </location>
</feature>